<evidence type="ECO:0000256" key="1">
    <source>
        <dbReference type="SAM" id="Phobius"/>
    </source>
</evidence>
<dbReference type="EMBL" id="JAAXPG010000001">
    <property type="protein sequence ID" value="NKY96483.1"/>
    <property type="molecule type" value="Genomic_DNA"/>
</dbReference>
<evidence type="ECO:0000313" key="3">
    <source>
        <dbReference type="Proteomes" id="UP000553209"/>
    </source>
</evidence>
<dbReference type="AlphaFoldDB" id="A0A7X6M890"/>
<accession>A0A7X6M890</accession>
<comment type="caution">
    <text evidence="2">The sequence shown here is derived from an EMBL/GenBank/DDBJ whole genome shotgun (WGS) entry which is preliminary data.</text>
</comment>
<evidence type="ECO:0000313" key="2">
    <source>
        <dbReference type="EMBL" id="NKY96483.1"/>
    </source>
</evidence>
<name>A0A7X6M890_9ACTN</name>
<keyword evidence="1" id="KW-0812">Transmembrane</keyword>
<protein>
    <submittedName>
        <fullName evidence="2">Uncharacterized protein</fullName>
    </submittedName>
</protein>
<gene>
    <name evidence="2" type="ORF">HGB44_02175</name>
</gene>
<feature type="transmembrane region" description="Helical" evidence="1">
    <location>
        <begin position="7"/>
        <end position="26"/>
    </location>
</feature>
<dbReference type="RefSeq" id="WP_168443883.1">
    <property type="nucleotide sequence ID" value="NZ_JAAXPG010000001.1"/>
</dbReference>
<proteinExistence type="predicted"/>
<dbReference type="Proteomes" id="UP000553209">
    <property type="component" value="Unassembled WGS sequence"/>
</dbReference>
<keyword evidence="1" id="KW-1133">Transmembrane helix</keyword>
<keyword evidence="3" id="KW-1185">Reference proteome</keyword>
<feature type="transmembrane region" description="Helical" evidence="1">
    <location>
        <begin position="32"/>
        <end position="51"/>
    </location>
</feature>
<reference evidence="2 3" key="1">
    <citation type="submission" date="2020-04" db="EMBL/GenBank/DDBJ databases">
        <title>MicrobeNet Type strains.</title>
        <authorList>
            <person name="Nicholson A.C."/>
        </authorList>
    </citation>
    <scope>NUCLEOTIDE SEQUENCE [LARGE SCALE GENOMIC DNA]</scope>
    <source>
        <strain evidence="2 3">ATCC 23612</strain>
    </source>
</reference>
<organism evidence="2 3">
    <name type="scientific">Nocardiopsis alborubida</name>
    <dbReference type="NCBI Taxonomy" id="146802"/>
    <lineage>
        <taxon>Bacteria</taxon>
        <taxon>Bacillati</taxon>
        <taxon>Actinomycetota</taxon>
        <taxon>Actinomycetes</taxon>
        <taxon>Streptosporangiales</taxon>
        <taxon>Nocardiopsidaceae</taxon>
        <taxon>Nocardiopsis</taxon>
    </lineage>
</organism>
<keyword evidence="1" id="KW-0472">Membrane</keyword>
<sequence length="59" mass="6114">MRSRARTVIAVVSAVAVAVTLVALALTEVLSVAATLGLGAVLWVGLLVVFVPRRKEGSR</sequence>